<name>A0A4Y3IQA1_9VIBR</name>
<accession>A0A4Y3IQA1</accession>
<organism evidence="2 3">
    <name type="scientific">Vibrio comitans NBRC 102076</name>
    <dbReference type="NCBI Taxonomy" id="1219078"/>
    <lineage>
        <taxon>Bacteria</taxon>
        <taxon>Pseudomonadati</taxon>
        <taxon>Pseudomonadota</taxon>
        <taxon>Gammaproteobacteria</taxon>
        <taxon>Vibrionales</taxon>
        <taxon>Vibrionaceae</taxon>
        <taxon>Vibrio</taxon>
    </lineage>
</organism>
<dbReference type="OrthoDB" id="5906122at2"/>
<dbReference type="EMBL" id="BJLH01000013">
    <property type="protein sequence ID" value="GEA61699.1"/>
    <property type="molecule type" value="Genomic_DNA"/>
</dbReference>
<feature type="domain" description="TadE-like" evidence="1">
    <location>
        <begin position="8"/>
        <end position="50"/>
    </location>
</feature>
<protein>
    <recommendedName>
        <fullName evidence="1">TadE-like domain-containing protein</fullName>
    </recommendedName>
</protein>
<evidence type="ECO:0000313" key="3">
    <source>
        <dbReference type="Proteomes" id="UP000318242"/>
    </source>
</evidence>
<evidence type="ECO:0000313" key="2">
    <source>
        <dbReference type="EMBL" id="GEA61699.1"/>
    </source>
</evidence>
<keyword evidence="3" id="KW-1185">Reference proteome</keyword>
<dbReference type="Pfam" id="PF07811">
    <property type="entry name" value="TadE"/>
    <property type="match status" value="1"/>
</dbReference>
<proteinExistence type="predicted"/>
<reference evidence="2 3" key="1">
    <citation type="submission" date="2019-06" db="EMBL/GenBank/DDBJ databases">
        <title>Whole genome shotgun sequence of Vibrio comitans NBRC 102076.</title>
        <authorList>
            <person name="Hosoyama A."/>
            <person name="Uohara A."/>
            <person name="Ohji S."/>
            <person name="Ichikawa N."/>
        </authorList>
    </citation>
    <scope>NUCLEOTIDE SEQUENCE [LARGE SCALE GENOMIC DNA]</scope>
    <source>
        <strain evidence="2 3">NBRC 102076</strain>
    </source>
</reference>
<dbReference type="AlphaFoldDB" id="A0A4Y3IQA1"/>
<sequence>MRVKKNKGLAAIEMLFVLPILLFLLGGIVELGRIFIHYTVLNKALQNSARSAVSETYGTERLSAIAADDYIQEFVVYGGQLGTDRTTILPGLKEDDISIDTSDTNYVKISANYKYSPIFTSIPIIGGDFEITMNASSLMRTTQ</sequence>
<evidence type="ECO:0000259" key="1">
    <source>
        <dbReference type="Pfam" id="PF07811"/>
    </source>
</evidence>
<dbReference type="InterPro" id="IPR012495">
    <property type="entry name" value="TadE-like_dom"/>
</dbReference>
<comment type="caution">
    <text evidence="2">The sequence shown here is derived from an EMBL/GenBank/DDBJ whole genome shotgun (WGS) entry which is preliminary data.</text>
</comment>
<dbReference type="Proteomes" id="UP000318242">
    <property type="component" value="Unassembled WGS sequence"/>
</dbReference>
<gene>
    <name evidence="2" type="ORF">VCO01S_28920</name>
</gene>
<dbReference type="RefSeq" id="WP_141272050.1">
    <property type="nucleotide sequence ID" value="NZ_BJLH01000013.1"/>
</dbReference>